<gene>
    <name evidence="1" type="ORF">K1I37_16805</name>
</gene>
<dbReference type="eggNOG" id="COG2319">
    <property type="taxonomic scope" value="Bacteria"/>
</dbReference>
<dbReference type="SUPFAM" id="SSF69322">
    <property type="entry name" value="Tricorn protease domain 2"/>
    <property type="match status" value="1"/>
</dbReference>
<dbReference type="EMBL" id="CP080467">
    <property type="protein sequence ID" value="UNO48314.1"/>
    <property type="molecule type" value="Genomic_DNA"/>
</dbReference>
<dbReference type="PROSITE" id="PS51257">
    <property type="entry name" value="PROKAR_LIPOPROTEIN"/>
    <property type="match status" value="1"/>
</dbReference>
<dbReference type="Gene3D" id="2.130.10.10">
    <property type="entry name" value="YVTN repeat-like/Quinoprotein amine dehydrogenase"/>
    <property type="match status" value="2"/>
</dbReference>
<dbReference type="AlphaFoldDB" id="T0D7D9"/>
<keyword evidence="2" id="KW-1185">Reference proteome</keyword>
<sequence length="397" mass="41961">MPNHRLQVSISAMSVLTIGALLSGCGSQPSAQTDSPPPATVPKGTLTAVANDSAYAYLKGKWVDLPPSSETSAPTDPFQTLDFSGDGTPTAATVGSDGNMFDGSQAALWEYNKGWQAVSINGDGTITVHAWSPQNILYAAPDDGQTNGIWRQSGGHWQLVNGSANLGYIQSIQWSPEGTLTVVSEASDGSTTVWQYVNNQWKNLNSAHVPFAADTIQVSWSPDGVLTVATNHHGVWQYRNGTWTQPGGKSPIDTVSQVGWSPEGELVVSGAGGQSTGLWGLENGTWSALGNAQVASPSHGIRQFGWSPSGVLTVSDAATDHIYQLKSGHWVSIWNKTSASDRNASPPAFQWSPSGVLTCDGGDLGGIWQYQGGTWSQIGGDKSPFHDITSVIYGWSK</sequence>
<proteinExistence type="predicted"/>
<evidence type="ECO:0000313" key="1">
    <source>
        <dbReference type="EMBL" id="UNO48314.1"/>
    </source>
</evidence>
<name>T0D7D9_ALIAG</name>
<dbReference type="Proteomes" id="UP000829401">
    <property type="component" value="Chromosome"/>
</dbReference>
<evidence type="ECO:0000313" key="2">
    <source>
        <dbReference type="Proteomes" id="UP000829401"/>
    </source>
</evidence>
<dbReference type="STRING" id="1356854.N007_06295"/>
<dbReference type="OrthoDB" id="2370193at2"/>
<dbReference type="KEGG" id="aaco:K1I37_16805"/>
<reference evidence="2" key="1">
    <citation type="journal article" date="2022" name="G3 (Bethesda)">
        <title>Unveiling the complete genome sequence of Alicyclobacillus acidoterrestris DSM 3922T, a taint-producing strain.</title>
        <authorList>
            <person name="Leonardo I.C."/>
            <person name="Barreto Crespo M.T."/>
            <person name="Gaspar F.B."/>
        </authorList>
    </citation>
    <scope>NUCLEOTIDE SEQUENCE [LARGE SCALE GENOMIC DNA]</scope>
    <source>
        <strain evidence="2">DSM 3922</strain>
    </source>
</reference>
<accession>T0D7D9</accession>
<dbReference type="InterPro" id="IPR015943">
    <property type="entry name" value="WD40/YVTN_repeat-like_dom_sf"/>
</dbReference>
<protein>
    <submittedName>
        <fullName evidence="1">WD40 repeat domain-containing protein</fullName>
    </submittedName>
</protein>
<dbReference type="RefSeq" id="WP_021296300.1">
    <property type="nucleotide sequence ID" value="NZ_AURB01000126.1"/>
</dbReference>
<organism evidence="1 2">
    <name type="scientific">Alicyclobacillus acidoterrestris (strain ATCC 49025 / DSM 3922 / CIP 106132 / NCIMB 13137 / GD3B)</name>
    <dbReference type="NCBI Taxonomy" id="1356854"/>
    <lineage>
        <taxon>Bacteria</taxon>
        <taxon>Bacillati</taxon>
        <taxon>Bacillota</taxon>
        <taxon>Bacilli</taxon>
        <taxon>Bacillales</taxon>
        <taxon>Alicyclobacillaceae</taxon>
        <taxon>Alicyclobacillus</taxon>
    </lineage>
</organism>
<accession>A0A9E6ZML7</accession>